<evidence type="ECO:0000313" key="11">
    <source>
        <dbReference type="EMBL" id="KAF6160577.1"/>
    </source>
</evidence>
<feature type="transmembrane region" description="Helical" evidence="8">
    <location>
        <begin position="150"/>
        <end position="166"/>
    </location>
</feature>
<evidence type="ECO:0000256" key="6">
    <source>
        <dbReference type="ARBA" id="ARBA00022989"/>
    </source>
</evidence>
<keyword evidence="7 8" id="KW-0472">Membrane</keyword>
<dbReference type="GO" id="GO:0000166">
    <property type="term" value="F:nucleotide binding"/>
    <property type="evidence" value="ECO:0007669"/>
    <property type="project" value="InterPro"/>
</dbReference>
<evidence type="ECO:0000259" key="9">
    <source>
        <dbReference type="Pfam" id="PF00689"/>
    </source>
</evidence>
<gene>
    <name evidence="11" type="ORF">GIB67_019517</name>
</gene>
<organism evidence="11 12">
    <name type="scientific">Kingdonia uniflora</name>
    <dbReference type="NCBI Taxonomy" id="39325"/>
    <lineage>
        <taxon>Eukaryota</taxon>
        <taxon>Viridiplantae</taxon>
        <taxon>Streptophyta</taxon>
        <taxon>Embryophyta</taxon>
        <taxon>Tracheophyta</taxon>
        <taxon>Spermatophyta</taxon>
        <taxon>Magnoliopsida</taxon>
        <taxon>Ranunculales</taxon>
        <taxon>Circaeasteraceae</taxon>
        <taxon>Kingdonia</taxon>
    </lineage>
</organism>
<dbReference type="SUPFAM" id="SSF81653">
    <property type="entry name" value="Calcium ATPase, transduction domain A"/>
    <property type="match status" value="1"/>
</dbReference>
<dbReference type="Gene3D" id="1.20.1110.10">
    <property type="entry name" value="Calcium-transporting ATPase, transmembrane domain"/>
    <property type="match status" value="1"/>
</dbReference>
<keyword evidence="3" id="KW-0479">Metal-binding</keyword>
<dbReference type="InterPro" id="IPR023298">
    <property type="entry name" value="ATPase_P-typ_TM_dom_sf"/>
</dbReference>
<dbReference type="Proteomes" id="UP000541444">
    <property type="component" value="Unassembled WGS sequence"/>
</dbReference>
<sequence length="577" mass="64881">SLTKKKLLPAIQRIQSYKVIDIHADDEVNESDQNHIPFFKIDPKSLVNVVKERSLELLGQLGGVEGVVALVETDAENGIVDGVKNLSCRRNVFGGNTYLMKKPLKGFFYFMVEAFKDTTILIQLVCAVLSLDFKINKAGWTNRWYDGGSIYIVVFLIIGVSTVSNFKQSRQFEKMSKESANIKVDVVKDGRRQEVSIFIIVVRDVVCLKIGDQIPADGLFLSEYSLTVDESSNTGKGDHLDVNWSENLFLFSGIKVVNGYAQMLVTSVGNVYRENSGMAAEFCGSPTEKDLLSRAMFDLGINMEELKLNCGILHVENFNSEKKRNGISMRKKDDEKTIYVCRKGAAEMIVFMCSSYQDQTSVINYIDDTEKVIFNQIIQGMTFKSLRCIAFTYGKVGEGEFGYNDPQLLKKEGHMVAAIRDGTNDAPALKEADIGLSMGIQGTEVVKESSDIILDDNFTYVSAGEIPLTAVQMLWVNLIMDTLGALALAIERPTEDLMEKQPVGRSKPFITNIVWRNLISQVLYQVVMLLTLQFKGEAIFGVNEKVKDTLLFNTFVFRQVLTSSIQENWRRMYLREY</sequence>
<feature type="transmembrane region" description="Helical" evidence="8">
    <location>
        <begin position="107"/>
        <end position="130"/>
    </location>
</feature>
<protein>
    <submittedName>
        <fullName evidence="11">Uncharacterized protein</fullName>
    </submittedName>
</protein>
<dbReference type="InterPro" id="IPR023299">
    <property type="entry name" value="ATPase_P-typ_cyto_dom_N"/>
</dbReference>
<dbReference type="InterPro" id="IPR006068">
    <property type="entry name" value="ATPase_P-typ_cation-transptr_C"/>
</dbReference>
<dbReference type="EMBL" id="JACGCM010001161">
    <property type="protein sequence ID" value="KAF6160577.1"/>
    <property type="molecule type" value="Genomic_DNA"/>
</dbReference>
<dbReference type="InterPro" id="IPR004014">
    <property type="entry name" value="ATPase_P-typ_cation-transptr_N"/>
</dbReference>
<dbReference type="SUPFAM" id="SSF56784">
    <property type="entry name" value="HAD-like"/>
    <property type="match status" value="1"/>
</dbReference>
<keyword evidence="2 8" id="KW-0812">Transmembrane</keyword>
<dbReference type="GO" id="GO:0005886">
    <property type="term" value="C:plasma membrane"/>
    <property type="evidence" value="ECO:0007669"/>
    <property type="project" value="TreeGrafter"/>
</dbReference>
<proteinExistence type="predicted"/>
<keyword evidence="6 8" id="KW-1133">Transmembrane helix</keyword>
<feature type="domain" description="Cation-transporting P-type ATPase C-terminal" evidence="9">
    <location>
        <begin position="466"/>
        <end position="561"/>
    </location>
</feature>
<dbReference type="GO" id="GO:0005388">
    <property type="term" value="F:P-type calcium transporter activity"/>
    <property type="evidence" value="ECO:0007669"/>
    <property type="project" value="TreeGrafter"/>
</dbReference>
<evidence type="ECO:0000259" key="10">
    <source>
        <dbReference type="Pfam" id="PF00690"/>
    </source>
</evidence>
<evidence type="ECO:0000256" key="1">
    <source>
        <dbReference type="ARBA" id="ARBA00004370"/>
    </source>
</evidence>
<dbReference type="GO" id="GO:0046872">
    <property type="term" value="F:metal ion binding"/>
    <property type="evidence" value="ECO:0007669"/>
    <property type="project" value="UniProtKB-KW"/>
</dbReference>
<dbReference type="PANTHER" id="PTHR24093">
    <property type="entry name" value="CATION TRANSPORTING ATPASE"/>
    <property type="match status" value="1"/>
</dbReference>
<evidence type="ECO:0000256" key="2">
    <source>
        <dbReference type="ARBA" id="ARBA00022692"/>
    </source>
</evidence>
<dbReference type="PANTHER" id="PTHR24093:SF509">
    <property type="entry name" value="CALCIUM-TRANSPORTING ATPASE"/>
    <property type="match status" value="1"/>
</dbReference>
<dbReference type="InterPro" id="IPR023214">
    <property type="entry name" value="HAD_sf"/>
</dbReference>
<name>A0A7J7N0E4_9MAGN</name>
<dbReference type="AlphaFoldDB" id="A0A7J7N0E4"/>
<feature type="domain" description="Cation-transporting P-type ATPase N-terminal" evidence="10">
    <location>
        <begin position="62"/>
        <end position="130"/>
    </location>
</feature>
<dbReference type="Pfam" id="PF00690">
    <property type="entry name" value="Cation_ATPase_N"/>
    <property type="match status" value="1"/>
</dbReference>
<dbReference type="OrthoDB" id="3352408at2759"/>
<evidence type="ECO:0000313" key="12">
    <source>
        <dbReference type="Proteomes" id="UP000541444"/>
    </source>
</evidence>
<reference evidence="11 12" key="1">
    <citation type="journal article" date="2020" name="IScience">
        <title>Genome Sequencing of the Endangered Kingdonia uniflora (Circaeasteraceae, Ranunculales) Reveals Potential Mechanisms of Evolutionary Specialization.</title>
        <authorList>
            <person name="Sun Y."/>
            <person name="Deng T."/>
            <person name="Zhang A."/>
            <person name="Moore M.J."/>
            <person name="Landis J.B."/>
            <person name="Lin N."/>
            <person name="Zhang H."/>
            <person name="Zhang X."/>
            <person name="Huang J."/>
            <person name="Zhang X."/>
            <person name="Sun H."/>
            <person name="Wang H."/>
        </authorList>
    </citation>
    <scope>NUCLEOTIDE SEQUENCE [LARGE SCALE GENOMIC DNA]</scope>
    <source>
        <strain evidence="11">TB1705</strain>
        <tissue evidence="11">Leaf</tissue>
    </source>
</reference>
<evidence type="ECO:0000256" key="4">
    <source>
        <dbReference type="ARBA" id="ARBA00022837"/>
    </source>
</evidence>
<dbReference type="Gene3D" id="3.40.50.1000">
    <property type="entry name" value="HAD superfamily/HAD-like"/>
    <property type="match status" value="1"/>
</dbReference>
<comment type="caution">
    <text evidence="11">The sequence shown here is derived from an EMBL/GenBank/DDBJ whole genome shotgun (WGS) entry which is preliminary data.</text>
</comment>
<dbReference type="InterPro" id="IPR036412">
    <property type="entry name" value="HAD-like_sf"/>
</dbReference>
<dbReference type="Gene3D" id="3.40.1110.10">
    <property type="entry name" value="Calcium-transporting ATPase, cytoplasmic domain N"/>
    <property type="match status" value="1"/>
</dbReference>
<evidence type="ECO:0000256" key="7">
    <source>
        <dbReference type="ARBA" id="ARBA00023136"/>
    </source>
</evidence>
<dbReference type="InterPro" id="IPR008250">
    <property type="entry name" value="ATPase_P-typ_transduc_dom_A_sf"/>
</dbReference>
<dbReference type="Pfam" id="PF13246">
    <property type="entry name" value="Cation_ATPase"/>
    <property type="match status" value="1"/>
</dbReference>
<keyword evidence="12" id="KW-1185">Reference proteome</keyword>
<keyword evidence="4" id="KW-0106">Calcium</keyword>
<comment type="subcellular location">
    <subcellularLocation>
        <location evidence="1">Membrane</location>
    </subcellularLocation>
</comment>
<feature type="non-terminal residue" evidence="11">
    <location>
        <position position="1"/>
    </location>
</feature>
<evidence type="ECO:0000256" key="5">
    <source>
        <dbReference type="ARBA" id="ARBA00022842"/>
    </source>
</evidence>
<accession>A0A7J7N0E4</accession>
<keyword evidence="5" id="KW-0460">Magnesium</keyword>
<dbReference type="Gene3D" id="2.70.150.10">
    <property type="entry name" value="Calcium-transporting ATPase, cytoplasmic transduction domain A"/>
    <property type="match status" value="1"/>
</dbReference>
<dbReference type="Pfam" id="PF00689">
    <property type="entry name" value="Cation_ATPase_C"/>
    <property type="match status" value="1"/>
</dbReference>
<dbReference type="SUPFAM" id="SSF81665">
    <property type="entry name" value="Calcium ATPase, transmembrane domain M"/>
    <property type="match status" value="2"/>
</dbReference>
<evidence type="ECO:0000256" key="3">
    <source>
        <dbReference type="ARBA" id="ARBA00022723"/>
    </source>
</evidence>
<evidence type="ECO:0000256" key="8">
    <source>
        <dbReference type="SAM" id="Phobius"/>
    </source>
</evidence>
<dbReference type="SUPFAM" id="SSF81660">
    <property type="entry name" value="Metal cation-transporting ATPase, ATP-binding domain N"/>
    <property type="match status" value="1"/>
</dbReference>